<evidence type="ECO:0000313" key="13">
    <source>
        <dbReference type="Proteomes" id="UP001229421"/>
    </source>
</evidence>
<comment type="similarity">
    <text evidence="2">Belongs to the HD-ZIP homeobox family. Class II subfamily.</text>
</comment>
<dbReference type="PROSITE" id="PS00027">
    <property type="entry name" value="HOMEOBOX_1"/>
    <property type="match status" value="1"/>
</dbReference>
<evidence type="ECO:0000256" key="7">
    <source>
        <dbReference type="ARBA" id="ARBA00023242"/>
    </source>
</evidence>
<comment type="subcellular location">
    <subcellularLocation>
        <location evidence="1 8 9">Nucleus</location>
    </subcellularLocation>
</comment>
<dbReference type="CDD" id="cd00086">
    <property type="entry name" value="homeodomain"/>
    <property type="match status" value="1"/>
</dbReference>
<accession>A0AAD8NMA6</accession>
<evidence type="ECO:0000256" key="2">
    <source>
        <dbReference type="ARBA" id="ARBA00006074"/>
    </source>
</evidence>
<protein>
    <recommendedName>
        <fullName evidence="11">Homeobox domain-containing protein</fullName>
    </recommendedName>
</protein>
<proteinExistence type="inferred from homology"/>
<evidence type="ECO:0000256" key="10">
    <source>
        <dbReference type="SAM" id="MobiDB-lite"/>
    </source>
</evidence>
<comment type="caution">
    <text evidence="12">The sequence shown here is derived from an EMBL/GenBank/DDBJ whole genome shotgun (WGS) entry which is preliminary data.</text>
</comment>
<sequence>MALGMSPLDETKEKQDNQDYDDDHDDDDVESDDDHDDDDNNEEHNEVHNLKDVIVSNQIMISSNNNINPPVQLDLLPSAPVLRHTSFPWSSDNGSDGGPSGPAEEATSSFRLEFMSYGGNGNSESHKRGFEMGNDAVLVERGSSRVSDEDEHGLILSRKKLRLSKEQSAYLEESFKEHSTLNPKQKLTLAEQLNLRPRQVEVWFQNRRARTKLKQTEVDFEYLKRCCETLTDENRRLHKELQELRALKTTTNPFYMQLPATTLTMCPSCERVATTSNTVHPPSTTATTSTKHVEQQKISNAPLNVSPKPTSLIFKVSSTNS</sequence>
<feature type="compositionally biased region" description="Basic and acidic residues" evidence="10">
    <location>
        <begin position="42"/>
        <end position="51"/>
    </location>
</feature>
<dbReference type="PROSITE" id="PS50071">
    <property type="entry name" value="HOMEOBOX_2"/>
    <property type="match status" value="1"/>
</dbReference>
<feature type="domain" description="Homeobox" evidence="11">
    <location>
        <begin position="158"/>
        <end position="214"/>
    </location>
</feature>
<dbReference type="PANTHER" id="PTHR45714:SF79">
    <property type="entry name" value="HOMEOBOX ASSOCIATED LEUCINE ZIPPER PROTEIN"/>
    <property type="match status" value="1"/>
</dbReference>
<dbReference type="GO" id="GO:0043565">
    <property type="term" value="F:sequence-specific DNA binding"/>
    <property type="evidence" value="ECO:0007669"/>
    <property type="project" value="InterPro"/>
</dbReference>
<dbReference type="GO" id="GO:0005634">
    <property type="term" value="C:nucleus"/>
    <property type="evidence" value="ECO:0007669"/>
    <property type="project" value="UniProtKB-SubCell"/>
</dbReference>
<keyword evidence="5 8" id="KW-0371">Homeobox</keyword>
<feature type="region of interest" description="Disordered" evidence="10">
    <location>
        <begin position="1"/>
        <end position="51"/>
    </location>
</feature>
<dbReference type="SUPFAM" id="SSF46689">
    <property type="entry name" value="Homeodomain-like"/>
    <property type="match status" value="1"/>
</dbReference>
<dbReference type="EMBL" id="JAUHHV010000009">
    <property type="protein sequence ID" value="KAK1413358.1"/>
    <property type="molecule type" value="Genomic_DNA"/>
</dbReference>
<keyword evidence="6" id="KW-0804">Transcription</keyword>
<keyword evidence="13" id="KW-1185">Reference proteome</keyword>
<dbReference type="FunFam" id="1.10.10.60:FF:000192">
    <property type="entry name" value="Homeobox-leucine zipper protein HAT22"/>
    <property type="match status" value="1"/>
</dbReference>
<dbReference type="PANTHER" id="PTHR45714">
    <property type="entry name" value="HOMEOBOX-LEUCINE ZIPPER PROTEIN HAT14"/>
    <property type="match status" value="1"/>
</dbReference>
<evidence type="ECO:0000256" key="9">
    <source>
        <dbReference type="RuleBase" id="RU000682"/>
    </source>
</evidence>
<dbReference type="InterPro" id="IPR017970">
    <property type="entry name" value="Homeobox_CS"/>
</dbReference>
<feature type="compositionally biased region" description="Acidic residues" evidence="10">
    <location>
        <begin position="18"/>
        <end position="41"/>
    </location>
</feature>
<evidence type="ECO:0000256" key="6">
    <source>
        <dbReference type="ARBA" id="ARBA00023163"/>
    </source>
</evidence>
<gene>
    <name evidence="12" type="ORF">QVD17_35130</name>
</gene>
<reference evidence="12" key="1">
    <citation type="journal article" date="2023" name="bioRxiv">
        <title>Improved chromosome-level genome assembly for marigold (Tagetes erecta).</title>
        <authorList>
            <person name="Jiang F."/>
            <person name="Yuan L."/>
            <person name="Wang S."/>
            <person name="Wang H."/>
            <person name="Xu D."/>
            <person name="Wang A."/>
            <person name="Fan W."/>
        </authorList>
    </citation>
    <scope>NUCLEOTIDE SEQUENCE</scope>
    <source>
        <strain evidence="12">WSJ</strain>
        <tissue evidence="12">Leaf</tissue>
    </source>
</reference>
<dbReference type="SMART" id="SM00340">
    <property type="entry name" value="HALZ"/>
    <property type="match status" value="1"/>
</dbReference>
<dbReference type="InterPro" id="IPR001356">
    <property type="entry name" value="HD"/>
</dbReference>
<dbReference type="InterPro" id="IPR003106">
    <property type="entry name" value="Leu_zip_homeo"/>
</dbReference>
<dbReference type="Pfam" id="PF00046">
    <property type="entry name" value="Homeodomain"/>
    <property type="match status" value="1"/>
</dbReference>
<evidence type="ECO:0000256" key="3">
    <source>
        <dbReference type="ARBA" id="ARBA00023015"/>
    </source>
</evidence>
<name>A0AAD8NMA6_TARER</name>
<evidence type="ECO:0000256" key="4">
    <source>
        <dbReference type="ARBA" id="ARBA00023125"/>
    </source>
</evidence>
<feature type="DNA-binding region" description="Homeobox" evidence="8">
    <location>
        <begin position="160"/>
        <end position="215"/>
    </location>
</feature>
<dbReference type="Proteomes" id="UP001229421">
    <property type="component" value="Unassembled WGS sequence"/>
</dbReference>
<dbReference type="GO" id="GO:0000981">
    <property type="term" value="F:DNA-binding transcription factor activity, RNA polymerase II-specific"/>
    <property type="evidence" value="ECO:0007669"/>
    <property type="project" value="InterPro"/>
</dbReference>
<evidence type="ECO:0000259" key="11">
    <source>
        <dbReference type="PROSITE" id="PS50071"/>
    </source>
</evidence>
<keyword evidence="4 8" id="KW-0238">DNA-binding</keyword>
<evidence type="ECO:0000256" key="1">
    <source>
        <dbReference type="ARBA" id="ARBA00004123"/>
    </source>
</evidence>
<dbReference type="InterPro" id="IPR050762">
    <property type="entry name" value="HD-ZIP_Homeobox_LZ_Class_II"/>
</dbReference>
<dbReference type="SMART" id="SM00389">
    <property type="entry name" value="HOX"/>
    <property type="match status" value="1"/>
</dbReference>
<keyword evidence="3" id="KW-0805">Transcription regulation</keyword>
<evidence type="ECO:0000313" key="12">
    <source>
        <dbReference type="EMBL" id="KAK1413358.1"/>
    </source>
</evidence>
<dbReference type="Gene3D" id="1.10.10.60">
    <property type="entry name" value="Homeodomain-like"/>
    <property type="match status" value="1"/>
</dbReference>
<dbReference type="AlphaFoldDB" id="A0AAD8NMA6"/>
<evidence type="ECO:0000256" key="8">
    <source>
        <dbReference type="PROSITE-ProRule" id="PRU00108"/>
    </source>
</evidence>
<evidence type="ECO:0000256" key="5">
    <source>
        <dbReference type="ARBA" id="ARBA00023155"/>
    </source>
</evidence>
<organism evidence="12 13">
    <name type="scientific">Tagetes erecta</name>
    <name type="common">African marigold</name>
    <dbReference type="NCBI Taxonomy" id="13708"/>
    <lineage>
        <taxon>Eukaryota</taxon>
        <taxon>Viridiplantae</taxon>
        <taxon>Streptophyta</taxon>
        <taxon>Embryophyta</taxon>
        <taxon>Tracheophyta</taxon>
        <taxon>Spermatophyta</taxon>
        <taxon>Magnoliopsida</taxon>
        <taxon>eudicotyledons</taxon>
        <taxon>Gunneridae</taxon>
        <taxon>Pentapetalae</taxon>
        <taxon>asterids</taxon>
        <taxon>campanulids</taxon>
        <taxon>Asterales</taxon>
        <taxon>Asteraceae</taxon>
        <taxon>Asteroideae</taxon>
        <taxon>Heliantheae alliance</taxon>
        <taxon>Tageteae</taxon>
        <taxon>Tagetes</taxon>
    </lineage>
</organism>
<dbReference type="InterPro" id="IPR009057">
    <property type="entry name" value="Homeodomain-like_sf"/>
</dbReference>
<dbReference type="Pfam" id="PF02183">
    <property type="entry name" value="HALZ"/>
    <property type="match status" value="1"/>
</dbReference>
<keyword evidence="7 8" id="KW-0539">Nucleus</keyword>